<proteinExistence type="predicted"/>
<dbReference type="NCBIfam" id="NF041642">
    <property type="entry name" value="RAxF_45"/>
    <property type="match status" value="1"/>
</dbReference>
<sequence>MLNQAVFVHGQWLEYLYFCRAKFAIEVVNGIRMSFCNNLIANEKQ</sequence>
<reference evidence="1 2" key="1">
    <citation type="submission" date="2022-04" db="EMBL/GenBank/DDBJ databases">
        <title>Gracilibacillus sp. isolated from saltern.</title>
        <authorList>
            <person name="Won M."/>
            <person name="Lee C.-M."/>
            <person name="Woen H.-Y."/>
            <person name="Kwon S.-W."/>
        </authorList>
    </citation>
    <scope>NUCLEOTIDE SEQUENCE [LARGE SCALE GENOMIC DNA]</scope>
    <source>
        <strain evidence="1 2">SSWR10-1</strain>
    </source>
</reference>
<accession>A0ABY4EX66</accession>
<protein>
    <submittedName>
        <fullName evidence="1">Uncharacterized protein</fullName>
    </submittedName>
</protein>
<keyword evidence="2" id="KW-1185">Reference proteome</keyword>
<organism evidence="1 2">
    <name type="scientific">Gracilibacillus caseinilyticus</name>
    <dbReference type="NCBI Taxonomy" id="2932256"/>
    <lineage>
        <taxon>Bacteria</taxon>
        <taxon>Bacillati</taxon>
        <taxon>Bacillota</taxon>
        <taxon>Bacilli</taxon>
        <taxon>Bacillales</taxon>
        <taxon>Bacillaceae</taxon>
        <taxon>Gracilibacillus</taxon>
    </lineage>
</organism>
<dbReference type="EMBL" id="CP095072">
    <property type="protein sequence ID" value="UOQ48631.1"/>
    <property type="molecule type" value="Genomic_DNA"/>
</dbReference>
<dbReference type="InterPro" id="IPR048146">
    <property type="entry name" value="RAxF_45-like"/>
</dbReference>
<dbReference type="RefSeq" id="WP_244719438.1">
    <property type="nucleotide sequence ID" value="NZ_CP095072.1"/>
</dbReference>
<evidence type="ECO:0000313" key="1">
    <source>
        <dbReference type="EMBL" id="UOQ48631.1"/>
    </source>
</evidence>
<evidence type="ECO:0000313" key="2">
    <source>
        <dbReference type="Proteomes" id="UP000831782"/>
    </source>
</evidence>
<name>A0ABY4EX66_9BACI</name>
<dbReference type="Proteomes" id="UP000831782">
    <property type="component" value="Chromosome"/>
</dbReference>
<gene>
    <name evidence="1" type="ORF">MUN88_00250</name>
</gene>